<feature type="compositionally biased region" description="Low complexity" evidence="1">
    <location>
        <begin position="46"/>
        <end position="91"/>
    </location>
</feature>
<evidence type="ECO:0000256" key="2">
    <source>
        <dbReference type="SAM" id="SignalP"/>
    </source>
</evidence>
<accession>A0A2U3KRY9</accession>
<dbReference type="Proteomes" id="UP000238701">
    <property type="component" value="Unassembled WGS sequence"/>
</dbReference>
<feature type="compositionally biased region" description="Basic residues" evidence="1">
    <location>
        <begin position="471"/>
        <end position="480"/>
    </location>
</feature>
<feature type="compositionally biased region" description="Low complexity" evidence="1">
    <location>
        <begin position="21"/>
        <end position="40"/>
    </location>
</feature>
<dbReference type="EMBL" id="OMOD01000140">
    <property type="protein sequence ID" value="SPF42433.1"/>
    <property type="molecule type" value="Genomic_DNA"/>
</dbReference>
<evidence type="ECO:0000313" key="4">
    <source>
        <dbReference type="Proteomes" id="UP000238701"/>
    </source>
</evidence>
<feature type="region of interest" description="Disordered" evidence="1">
    <location>
        <begin position="21"/>
        <end position="91"/>
    </location>
</feature>
<sequence length="480" mass="51156">MKKILLAVVLGVAVVAGAQDTAQPAQGQPATQSQPGQQPAQPAPAQPAAQGQPSQQAAQPAQGQAAAPSQAAQPSAQPAQQAEKPAQPAAAPVIKDPAEYNAYVNAIQQSDPNAKISALEAFVTQYPNSIMKNQALEILMGTYQQTNNIKKTTETATKLVTADPCQVRALALLAYFDRVLAQGGDPNGAQLLTDGKKYGQQGLDCLPKWNKPEGTKEDDFAKMKDQMTGIFNAAIGIKCLQDKDYACATKSLRIAVDGNPADFSVVYPLALAYLSQAPPDFQNGIWFAARAAAVAPPTAQAQIEKYAHGQYMKYRQDEEGWPEVLAAAKAGGAQVPIKPPLTPADQAHRMVLATPPDKMDFAQWEFILSNGNQEDQDTVWNAIKGKPVQMNGTVIKATADGFDIAGSLDDIDAKKADITLTFEDKVPVKLIPKEGASLDFQGNPASYTPNPFMMTMEKGMLPKPKVTPKPPVHHKPAASN</sequence>
<protein>
    <submittedName>
        <fullName evidence="3">Uncharacterized protein</fullName>
    </submittedName>
</protein>
<gene>
    <name evidence="3" type="ORF">SBA1_460030</name>
</gene>
<reference evidence="4" key="1">
    <citation type="submission" date="2018-02" db="EMBL/GenBank/DDBJ databases">
        <authorList>
            <person name="Hausmann B."/>
        </authorList>
    </citation>
    <scope>NUCLEOTIDE SEQUENCE [LARGE SCALE GENOMIC DNA]</scope>
    <source>
        <strain evidence="4">Peat soil MAG SbA1</strain>
    </source>
</reference>
<feature type="signal peptide" evidence="2">
    <location>
        <begin position="1"/>
        <end position="18"/>
    </location>
</feature>
<feature type="chain" id="PRO_5015600516" evidence="2">
    <location>
        <begin position="19"/>
        <end position="480"/>
    </location>
</feature>
<dbReference type="OrthoDB" id="105847at2"/>
<dbReference type="PANTHER" id="PTHR48125">
    <property type="entry name" value="LP07818P1"/>
    <property type="match status" value="1"/>
</dbReference>
<name>A0A2U3KRY9_9BACT</name>
<keyword evidence="2" id="KW-0732">Signal</keyword>
<evidence type="ECO:0000313" key="3">
    <source>
        <dbReference type="EMBL" id="SPF42433.1"/>
    </source>
</evidence>
<dbReference type="PANTHER" id="PTHR48125:SF12">
    <property type="entry name" value="AT HOOK TRANSCRIPTION FACTOR FAMILY-RELATED"/>
    <property type="match status" value="1"/>
</dbReference>
<dbReference type="AlphaFoldDB" id="A0A2U3KRY9"/>
<evidence type="ECO:0000256" key="1">
    <source>
        <dbReference type="SAM" id="MobiDB-lite"/>
    </source>
</evidence>
<organism evidence="3 4">
    <name type="scientific">Candidatus Sulfotelmatobacter kueseliae</name>
    <dbReference type="NCBI Taxonomy" id="2042962"/>
    <lineage>
        <taxon>Bacteria</taxon>
        <taxon>Pseudomonadati</taxon>
        <taxon>Acidobacteriota</taxon>
        <taxon>Terriglobia</taxon>
        <taxon>Terriglobales</taxon>
        <taxon>Candidatus Korobacteraceae</taxon>
        <taxon>Candidatus Sulfotelmatobacter</taxon>
    </lineage>
</organism>
<proteinExistence type="predicted"/>
<feature type="region of interest" description="Disordered" evidence="1">
    <location>
        <begin position="460"/>
        <end position="480"/>
    </location>
</feature>